<dbReference type="PANTHER" id="PTHR24369">
    <property type="entry name" value="ANTIGEN BSP, PUTATIVE-RELATED"/>
    <property type="match status" value="1"/>
</dbReference>
<accession>A0A087TXE4</accession>
<name>A0A087TXE4_STEMI</name>
<evidence type="ECO:0000256" key="2">
    <source>
        <dbReference type="ARBA" id="ARBA00022737"/>
    </source>
</evidence>
<dbReference type="SUPFAM" id="SSF52058">
    <property type="entry name" value="L domain-like"/>
    <property type="match status" value="1"/>
</dbReference>
<dbReference type="InterPro" id="IPR001611">
    <property type="entry name" value="Leu-rich_rpt"/>
</dbReference>
<dbReference type="EMBL" id="KK117188">
    <property type="protein sequence ID" value="KFM69783.1"/>
    <property type="molecule type" value="Genomic_DNA"/>
</dbReference>
<dbReference type="Pfam" id="PF13306">
    <property type="entry name" value="LRR_5"/>
    <property type="match status" value="2"/>
</dbReference>
<evidence type="ECO:0000313" key="5">
    <source>
        <dbReference type="Proteomes" id="UP000054359"/>
    </source>
</evidence>
<keyword evidence="2" id="KW-0677">Repeat</keyword>
<gene>
    <name evidence="4" type="ORF">X975_04167</name>
</gene>
<feature type="chain" id="PRO_5001830048" evidence="3">
    <location>
        <begin position="25"/>
        <end position="309"/>
    </location>
</feature>
<keyword evidence="3" id="KW-0732">Signal</keyword>
<dbReference type="OMA" id="CPHPEDS"/>
<dbReference type="InterPro" id="IPR003591">
    <property type="entry name" value="Leu-rich_rpt_typical-subtyp"/>
</dbReference>
<dbReference type="InterPro" id="IPR026906">
    <property type="entry name" value="LRR_5"/>
</dbReference>
<dbReference type="STRING" id="407821.A0A087TXE4"/>
<dbReference type="GO" id="GO:0005886">
    <property type="term" value="C:plasma membrane"/>
    <property type="evidence" value="ECO:0007669"/>
    <property type="project" value="TreeGrafter"/>
</dbReference>
<proteinExistence type="predicted"/>
<reference evidence="4 5" key="1">
    <citation type="submission" date="2013-11" db="EMBL/GenBank/DDBJ databases">
        <title>Genome sequencing of Stegodyphus mimosarum.</title>
        <authorList>
            <person name="Bechsgaard J."/>
        </authorList>
    </citation>
    <scope>NUCLEOTIDE SEQUENCE [LARGE SCALE GENOMIC DNA]</scope>
</reference>
<dbReference type="Proteomes" id="UP000054359">
    <property type="component" value="Unassembled WGS sequence"/>
</dbReference>
<evidence type="ECO:0000256" key="3">
    <source>
        <dbReference type="SAM" id="SignalP"/>
    </source>
</evidence>
<dbReference type="PANTHER" id="PTHR24369:SF214">
    <property type="entry name" value="GLYCOPROTEIN V PLATELET"/>
    <property type="match status" value="1"/>
</dbReference>
<dbReference type="Pfam" id="PF13855">
    <property type="entry name" value="LRR_8"/>
    <property type="match status" value="1"/>
</dbReference>
<dbReference type="InterPro" id="IPR050541">
    <property type="entry name" value="LRR_TM_domain-containing"/>
</dbReference>
<protein>
    <submittedName>
        <fullName evidence="4">Slit-like protein</fullName>
    </submittedName>
</protein>
<organism evidence="4 5">
    <name type="scientific">Stegodyphus mimosarum</name>
    <name type="common">African social velvet spider</name>
    <dbReference type="NCBI Taxonomy" id="407821"/>
    <lineage>
        <taxon>Eukaryota</taxon>
        <taxon>Metazoa</taxon>
        <taxon>Ecdysozoa</taxon>
        <taxon>Arthropoda</taxon>
        <taxon>Chelicerata</taxon>
        <taxon>Arachnida</taxon>
        <taxon>Araneae</taxon>
        <taxon>Araneomorphae</taxon>
        <taxon>Entelegynae</taxon>
        <taxon>Eresoidea</taxon>
        <taxon>Eresidae</taxon>
        <taxon>Stegodyphus</taxon>
    </lineage>
</organism>
<sequence>MLQKFHYWCIYLTVICYTIRSSDANLIEECPPPEDNYPCYCEEEEEMVVHCNYLNESKQIHNAFNKLSGYKIFKVSFWKNEIDVIKSDMFRGLSIKQVVFTNSSVRLESPQFVGLESSLTRLTFLSSFDNDTPMEPWSIEHLKILKEMRFDRNEIKILKNSWLSSSGPVLRSLTFSECQIEKLEDKVFSKMDSLTTLFLNDNGISAVSRSMFPRPAEHLRSIDLNGNKLQTLPDDIFKDMPSLKSIDLGRNLLQTLSESAWSSIVESFSRVILEDNPIKCDKYLKWISKKDLPKTFTGKCSAPAKLKNR</sequence>
<dbReference type="SMART" id="SM00369">
    <property type="entry name" value="LRR_TYP"/>
    <property type="match status" value="5"/>
</dbReference>
<dbReference type="InterPro" id="IPR032675">
    <property type="entry name" value="LRR_dom_sf"/>
</dbReference>
<evidence type="ECO:0000256" key="1">
    <source>
        <dbReference type="ARBA" id="ARBA00022614"/>
    </source>
</evidence>
<keyword evidence="1" id="KW-0433">Leucine-rich repeat</keyword>
<dbReference type="AlphaFoldDB" id="A0A087TXE4"/>
<feature type="non-terminal residue" evidence="4">
    <location>
        <position position="309"/>
    </location>
</feature>
<dbReference type="OrthoDB" id="72369at2759"/>
<dbReference type="PROSITE" id="PS51450">
    <property type="entry name" value="LRR"/>
    <property type="match status" value="1"/>
</dbReference>
<feature type="signal peptide" evidence="3">
    <location>
        <begin position="1"/>
        <end position="24"/>
    </location>
</feature>
<evidence type="ECO:0000313" key="4">
    <source>
        <dbReference type="EMBL" id="KFM69783.1"/>
    </source>
</evidence>
<dbReference type="Gene3D" id="3.80.10.10">
    <property type="entry name" value="Ribonuclease Inhibitor"/>
    <property type="match status" value="1"/>
</dbReference>
<keyword evidence="5" id="KW-1185">Reference proteome</keyword>